<name>A0ABQ3CLY5_9ACTN</name>
<gene>
    <name evidence="2" type="ORF">GCM10010345_36050</name>
</gene>
<dbReference type="Proteomes" id="UP000653644">
    <property type="component" value="Unassembled WGS sequence"/>
</dbReference>
<feature type="compositionally biased region" description="Basic and acidic residues" evidence="1">
    <location>
        <begin position="77"/>
        <end position="89"/>
    </location>
</feature>
<dbReference type="EMBL" id="BMVN01000011">
    <property type="protein sequence ID" value="GHA28194.1"/>
    <property type="molecule type" value="Genomic_DNA"/>
</dbReference>
<evidence type="ECO:0000313" key="2">
    <source>
        <dbReference type="EMBL" id="GHA28194.1"/>
    </source>
</evidence>
<evidence type="ECO:0000256" key="1">
    <source>
        <dbReference type="SAM" id="MobiDB-lite"/>
    </source>
</evidence>
<protein>
    <submittedName>
        <fullName evidence="2">Uncharacterized protein</fullName>
    </submittedName>
</protein>
<accession>A0ABQ3CLY5</accession>
<comment type="caution">
    <text evidence="2">The sequence shown here is derived from an EMBL/GenBank/DDBJ whole genome shotgun (WGS) entry which is preliminary data.</text>
</comment>
<reference evidence="3" key="1">
    <citation type="journal article" date="2019" name="Int. J. Syst. Evol. Microbiol.">
        <title>The Global Catalogue of Microorganisms (GCM) 10K type strain sequencing project: providing services to taxonomists for standard genome sequencing and annotation.</title>
        <authorList>
            <consortium name="The Broad Institute Genomics Platform"/>
            <consortium name="The Broad Institute Genome Sequencing Center for Infectious Disease"/>
            <person name="Wu L."/>
            <person name="Ma J."/>
        </authorList>
    </citation>
    <scope>NUCLEOTIDE SEQUENCE [LARGE SCALE GENOMIC DNA]</scope>
    <source>
        <strain evidence="3">JCM 4733</strain>
    </source>
</reference>
<keyword evidence="3" id="KW-1185">Reference proteome</keyword>
<evidence type="ECO:0000313" key="3">
    <source>
        <dbReference type="Proteomes" id="UP000653644"/>
    </source>
</evidence>
<proteinExistence type="predicted"/>
<feature type="region of interest" description="Disordered" evidence="1">
    <location>
        <begin position="63"/>
        <end position="96"/>
    </location>
</feature>
<sequence length="96" mass="10548">MALAEWSVHFHGSHVRAGKVRDQLFTPHESPERGLFRASGAVEEPAERCAACFERLSSRPAIRAGWPRLPEGSPLHPLEETGPGRHPPENRAPGPL</sequence>
<organism evidence="2 3">
    <name type="scientific">Streptomyces canarius</name>
    <dbReference type="NCBI Taxonomy" id="285453"/>
    <lineage>
        <taxon>Bacteria</taxon>
        <taxon>Bacillati</taxon>
        <taxon>Actinomycetota</taxon>
        <taxon>Actinomycetes</taxon>
        <taxon>Kitasatosporales</taxon>
        <taxon>Streptomycetaceae</taxon>
        <taxon>Streptomyces</taxon>
    </lineage>
</organism>